<dbReference type="AlphaFoldDB" id="A0A1G4BPD0"/>
<evidence type="ECO:0000256" key="1">
    <source>
        <dbReference type="SAM" id="Phobius"/>
    </source>
</evidence>
<comment type="caution">
    <text evidence="2">The sequence shown here is derived from an EMBL/GenBank/DDBJ whole genome shotgun (WGS) entry which is preliminary data.</text>
</comment>
<keyword evidence="3" id="KW-1185">Reference proteome</keyword>
<evidence type="ECO:0000313" key="3">
    <source>
        <dbReference type="Proteomes" id="UP000176998"/>
    </source>
</evidence>
<dbReference type="RefSeq" id="XP_022480459.1">
    <property type="nucleotide sequence ID" value="XM_022613031.1"/>
</dbReference>
<dbReference type="PROSITE" id="PS51257">
    <property type="entry name" value="PROKAR_LIPOPROTEIN"/>
    <property type="match status" value="1"/>
</dbReference>
<feature type="transmembrane region" description="Helical" evidence="1">
    <location>
        <begin position="12"/>
        <end position="37"/>
    </location>
</feature>
<name>A0A1G4BPD0_9PEZI</name>
<dbReference type="GeneID" id="34554541"/>
<reference evidence="2 3" key="1">
    <citation type="submission" date="2016-09" db="EMBL/GenBank/DDBJ databases">
        <authorList>
            <person name="Capua I."/>
            <person name="De Benedictis P."/>
            <person name="Joannis T."/>
            <person name="Lombin L.H."/>
            <person name="Cattoli G."/>
        </authorList>
    </citation>
    <scope>NUCLEOTIDE SEQUENCE [LARGE SCALE GENOMIC DNA]</scope>
    <source>
        <strain evidence="2 3">IMI 309357</strain>
    </source>
</reference>
<protein>
    <submittedName>
        <fullName evidence="2">Uncharacterized protein</fullName>
    </submittedName>
</protein>
<accession>A0A1G4BPD0</accession>
<keyword evidence="1" id="KW-0472">Membrane</keyword>
<dbReference type="EMBL" id="MJBS01000007">
    <property type="protein sequence ID" value="OHF03322.1"/>
    <property type="molecule type" value="Genomic_DNA"/>
</dbReference>
<dbReference type="Proteomes" id="UP000176998">
    <property type="component" value="Unassembled WGS sequence"/>
</dbReference>
<sequence length="74" mass="7933">MRSGKSVEQPSIVHPAWILACGLVFRLPCLLVLVAGVSLSTVRPFSLHVADVPWETVDVARNPKPASHASICMA</sequence>
<keyword evidence="1" id="KW-0812">Transmembrane</keyword>
<keyword evidence="1" id="KW-1133">Transmembrane helix</keyword>
<gene>
    <name evidence="2" type="ORF">CORC01_01375</name>
</gene>
<organism evidence="2 3">
    <name type="scientific">Colletotrichum orchidophilum</name>
    <dbReference type="NCBI Taxonomy" id="1209926"/>
    <lineage>
        <taxon>Eukaryota</taxon>
        <taxon>Fungi</taxon>
        <taxon>Dikarya</taxon>
        <taxon>Ascomycota</taxon>
        <taxon>Pezizomycotina</taxon>
        <taxon>Sordariomycetes</taxon>
        <taxon>Hypocreomycetidae</taxon>
        <taxon>Glomerellales</taxon>
        <taxon>Glomerellaceae</taxon>
        <taxon>Colletotrichum</taxon>
    </lineage>
</organism>
<evidence type="ECO:0000313" key="2">
    <source>
        <dbReference type="EMBL" id="OHF03322.1"/>
    </source>
</evidence>
<proteinExistence type="predicted"/>